<dbReference type="OrthoDB" id="7549429at2759"/>
<name>A0A6J1PFP8_9HYME</name>
<evidence type="ECO:0000256" key="1">
    <source>
        <dbReference type="ARBA" id="ARBA00001968"/>
    </source>
</evidence>
<evidence type="ECO:0000256" key="7">
    <source>
        <dbReference type="ARBA" id="ARBA00023242"/>
    </source>
</evidence>
<sequence>MALSHQALNMSENMAAHQENSVRIKRAISFVIAQIAAQAANYWTIMKASEEDDDEEELFCLIALEKGNTPTRITGYIENVVSNYTSVQFQQHFRVPLDTFEDLLQMIGCMLIGDDNRQGRPMIDPRKQLLSAIWLLSTPDSYRSIGDRFNMAKSSLSASFVRVVTALCRIAHRFIKWPQRAEIEEIKEKFQKLSHIPGVLGAIDGTYIPIKAPQIDPEVYINRKCFYGITLQAICDPSLKFIDCFAGYPSSVSDVRIFRNSDIYAQISGEPQAYFPNGEFLLGDKAYPVLTWLIPPYIDRGNTTEIQRHFNRNLASTRQVIERSFALLKGRFRRLKYLDMNRTDLIPATILASCVLHNMCIDHNDLFIEEYVIEGMNNDNQDAEPINPVHGAVPGENNGHQKRNELAELLYYRV</sequence>
<protein>
    <submittedName>
        <fullName evidence="10">Nuclease HARBI1 isoform X1</fullName>
    </submittedName>
</protein>
<dbReference type="InterPro" id="IPR045249">
    <property type="entry name" value="HARBI1-like"/>
</dbReference>
<dbReference type="Proteomes" id="UP000504618">
    <property type="component" value="Unplaced"/>
</dbReference>
<dbReference type="PANTHER" id="PTHR22930:SF85">
    <property type="entry name" value="GH03217P-RELATED"/>
    <property type="match status" value="1"/>
</dbReference>
<accession>A0A6J1PFP8</accession>
<dbReference type="GO" id="GO:0046872">
    <property type="term" value="F:metal ion binding"/>
    <property type="evidence" value="ECO:0007669"/>
    <property type="project" value="UniProtKB-KW"/>
</dbReference>
<dbReference type="RefSeq" id="XP_024868349.1">
    <property type="nucleotide sequence ID" value="XM_025012581.1"/>
</dbReference>
<evidence type="ECO:0000256" key="3">
    <source>
        <dbReference type="ARBA" id="ARBA00006958"/>
    </source>
</evidence>
<keyword evidence="9" id="KW-1185">Reference proteome</keyword>
<proteinExistence type="inferred from homology"/>
<dbReference type="GO" id="GO:0005634">
    <property type="term" value="C:nucleus"/>
    <property type="evidence" value="ECO:0007669"/>
    <property type="project" value="UniProtKB-SubCell"/>
</dbReference>
<evidence type="ECO:0000256" key="6">
    <source>
        <dbReference type="ARBA" id="ARBA00022801"/>
    </source>
</evidence>
<evidence type="ECO:0000256" key="5">
    <source>
        <dbReference type="ARBA" id="ARBA00022723"/>
    </source>
</evidence>
<evidence type="ECO:0000313" key="10">
    <source>
        <dbReference type="RefSeq" id="XP_024868349.1"/>
    </source>
</evidence>
<dbReference type="PANTHER" id="PTHR22930">
    <property type="match status" value="1"/>
</dbReference>
<feature type="domain" description="DDE Tnp4" evidence="8">
    <location>
        <begin position="203"/>
        <end position="358"/>
    </location>
</feature>
<dbReference type="GO" id="GO:0016787">
    <property type="term" value="F:hydrolase activity"/>
    <property type="evidence" value="ECO:0007669"/>
    <property type="project" value="UniProtKB-KW"/>
</dbReference>
<dbReference type="GO" id="GO:0004518">
    <property type="term" value="F:nuclease activity"/>
    <property type="evidence" value="ECO:0007669"/>
    <property type="project" value="UniProtKB-KW"/>
</dbReference>
<keyword evidence="4" id="KW-0540">Nuclease</keyword>
<keyword evidence="7" id="KW-0539">Nucleus</keyword>
<comment type="similarity">
    <text evidence="3">Belongs to the HARBI1 family.</text>
</comment>
<gene>
    <name evidence="10" type="primary">LOC112452392</name>
</gene>
<evidence type="ECO:0000256" key="2">
    <source>
        <dbReference type="ARBA" id="ARBA00004123"/>
    </source>
</evidence>
<reference evidence="10" key="1">
    <citation type="submission" date="2025-08" db="UniProtKB">
        <authorList>
            <consortium name="RefSeq"/>
        </authorList>
    </citation>
    <scope>IDENTIFICATION</scope>
    <source>
        <tissue evidence="10">Whole body</tissue>
    </source>
</reference>
<keyword evidence="6" id="KW-0378">Hydrolase</keyword>
<organism evidence="9 10">
    <name type="scientific">Temnothorax curvispinosus</name>
    <dbReference type="NCBI Taxonomy" id="300111"/>
    <lineage>
        <taxon>Eukaryota</taxon>
        <taxon>Metazoa</taxon>
        <taxon>Ecdysozoa</taxon>
        <taxon>Arthropoda</taxon>
        <taxon>Hexapoda</taxon>
        <taxon>Insecta</taxon>
        <taxon>Pterygota</taxon>
        <taxon>Neoptera</taxon>
        <taxon>Endopterygota</taxon>
        <taxon>Hymenoptera</taxon>
        <taxon>Apocrita</taxon>
        <taxon>Aculeata</taxon>
        <taxon>Formicoidea</taxon>
        <taxon>Formicidae</taxon>
        <taxon>Myrmicinae</taxon>
        <taxon>Temnothorax</taxon>
    </lineage>
</organism>
<dbReference type="GeneID" id="112452392"/>
<evidence type="ECO:0000259" key="8">
    <source>
        <dbReference type="Pfam" id="PF13359"/>
    </source>
</evidence>
<dbReference type="AlphaFoldDB" id="A0A6J1PFP8"/>
<dbReference type="Pfam" id="PF13359">
    <property type="entry name" value="DDE_Tnp_4"/>
    <property type="match status" value="1"/>
</dbReference>
<comment type="cofactor">
    <cofactor evidence="1">
        <name>a divalent metal cation</name>
        <dbReference type="ChEBI" id="CHEBI:60240"/>
    </cofactor>
</comment>
<evidence type="ECO:0000313" key="9">
    <source>
        <dbReference type="Proteomes" id="UP000504618"/>
    </source>
</evidence>
<dbReference type="InterPro" id="IPR027806">
    <property type="entry name" value="HARBI1_dom"/>
</dbReference>
<evidence type="ECO:0000256" key="4">
    <source>
        <dbReference type="ARBA" id="ARBA00022722"/>
    </source>
</evidence>
<keyword evidence="5" id="KW-0479">Metal-binding</keyword>
<comment type="subcellular location">
    <subcellularLocation>
        <location evidence="2">Nucleus</location>
    </subcellularLocation>
</comment>